<dbReference type="NCBIfam" id="TIGR00562">
    <property type="entry name" value="proto_IX_ox"/>
    <property type="match status" value="1"/>
</dbReference>
<dbReference type="AlphaFoldDB" id="A0A7K1UBE6"/>
<comment type="similarity">
    <text evidence="6">Belongs to the protoporphyrinogen/coproporphyrinogen oxidase family. Coproporphyrinogen III oxidase subfamily.</text>
</comment>
<evidence type="ECO:0000313" key="8">
    <source>
        <dbReference type="EMBL" id="MVT11598.1"/>
    </source>
</evidence>
<dbReference type="UniPathway" id="UPA00252"/>
<keyword evidence="3 6" id="KW-0274">FAD</keyword>
<reference evidence="8 9" key="1">
    <citation type="submission" date="2019-12" db="EMBL/GenBank/DDBJ databases">
        <title>Chitinophaga sp. strain ysch24 (GDMCC 1.1355), whole genome shotgun sequence.</title>
        <authorList>
            <person name="Zhang X."/>
        </authorList>
    </citation>
    <scope>NUCLEOTIDE SEQUENCE [LARGE SCALE GENOMIC DNA]</scope>
    <source>
        <strain evidence="9">ysch24</strain>
    </source>
</reference>
<evidence type="ECO:0000313" key="9">
    <source>
        <dbReference type="Proteomes" id="UP000461730"/>
    </source>
</evidence>
<dbReference type="GO" id="GO:0005737">
    <property type="term" value="C:cytoplasm"/>
    <property type="evidence" value="ECO:0007669"/>
    <property type="project" value="UniProtKB-SubCell"/>
</dbReference>
<dbReference type="Proteomes" id="UP000461730">
    <property type="component" value="Unassembled WGS sequence"/>
</dbReference>
<dbReference type="PANTHER" id="PTHR42923:SF3">
    <property type="entry name" value="PROTOPORPHYRINOGEN OXIDASE"/>
    <property type="match status" value="1"/>
</dbReference>
<proteinExistence type="inferred from homology"/>
<keyword evidence="6" id="KW-0963">Cytoplasm</keyword>
<comment type="cofactor">
    <cofactor evidence="1 6">
        <name>FAD</name>
        <dbReference type="ChEBI" id="CHEBI:57692"/>
    </cofactor>
</comment>
<accession>A0A7K1UBE6</accession>
<dbReference type="RefSeq" id="WP_157309018.1">
    <property type="nucleotide sequence ID" value="NZ_WRXN01000014.1"/>
</dbReference>
<dbReference type="GO" id="GO:0006783">
    <property type="term" value="P:heme biosynthetic process"/>
    <property type="evidence" value="ECO:0007669"/>
    <property type="project" value="UniProtKB-UniRule"/>
</dbReference>
<name>A0A7K1UBE6_9BACT</name>
<sequence length="442" mass="48608">MDTRPVIIAGAGIAGLSIAYELQKKGIPYEILEAGPRTGGLITSLHKDGYELDAGPNSLAASQDVLAFIREIGLENEMMEASAVSKNRFLVRNNQLHAISPHPLKIIRSKYVSGSAKWRLFTEQFRKSIPAVTEESVTSFVTRRFGAEIAEYLFEPVLSGIYAGNPDLLSIQEVLPMLPKWEKEYGSVTKGLMKNKQSMGGRKIIAFKGGNQTLPNKLAALLTGCIRLNCAITGIVRDTSGYIVQYNENGNPGVLNAGRVIFTTPAYTTAAFIQNMDPVLAGMLNGIHYPHMGVLHLAFGEEALEKMPAGFGFLIPHAAGKHFLGAICNSAIFPSRAPQGKVLFTIFVGGAMQEHLFKQMDGERLQQQIIKEFMEILQLQQPPVFQLFSEWKKAIPQLNVGFAQIREQIRIFEERYPGIRIAGNYVTGVAVPAIIQAARQYS</sequence>
<dbReference type="PANTHER" id="PTHR42923">
    <property type="entry name" value="PROTOPORPHYRINOGEN OXIDASE"/>
    <property type="match status" value="1"/>
</dbReference>
<dbReference type="Gene3D" id="1.10.3110.10">
    <property type="entry name" value="protoporphyrinogen ix oxidase, domain 3"/>
    <property type="match status" value="1"/>
</dbReference>
<feature type="domain" description="Amine oxidase" evidence="7">
    <location>
        <begin position="13"/>
        <end position="437"/>
    </location>
</feature>
<dbReference type="Pfam" id="PF01593">
    <property type="entry name" value="Amino_oxidase"/>
    <property type="match status" value="1"/>
</dbReference>
<evidence type="ECO:0000259" key="7">
    <source>
        <dbReference type="Pfam" id="PF01593"/>
    </source>
</evidence>
<evidence type="ECO:0000256" key="3">
    <source>
        <dbReference type="ARBA" id="ARBA00022827"/>
    </source>
</evidence>
<evidence type="ECO:0000256" key="6">
    <source>
        <dbReference type="RuleBase" id="RU364052"/>
    </source>
</evidence>
<dbReference type="SUPFAM" id="SSF54373">
    <property type="entry name" value="FAD-linked reductases, C-terminal domain"/>
    <property type="match status" value="1"/>
</dbReference>
<dbReference type="InterPro" id="IPR004572">
    <property type="entry name" value="Protoporphyrinogen_oxidase"/>
</dbReference>
<dbReference type="InterPro" id="IPR036188">
    <property type="entry name" value="FAD/NAD-bd_sf"/>
</dbReference>
<comment type="subcellular location">
    <subcellularLocation>
        <location evidence="6">Cytoplasm</location>
    </subcellularLocation>
</comment>
<evidence type="ECO:0000256" key="1">
    <source>
        <dbReference type="ARBA" id="ARBA00001974"/>
    </source>
</evidence>
<comment type="function">
    <text evidence="6">Involved in coproporphyrin-dependent heme b biosynthesis. Catalyzes the oxidation of coproporphyrinogen III to coproporphyrin III.</text>
</comment>
<keyword evidence="2 6" id="KW-0285">Flavoprotein</keyword>
<dbReference type="InterPro" id="IPR002937">
    <property type="entry name" value="Amino_oxidase"/>
</dbReference>
<dbReference type="InterPro" id="IPR050464">
    <property type="entry name" value="Zeta_carotene_desat/Oxidored"/>
</dbReference>
<evidence type="ECO:0000256" key="2">
    <source>
        <dbReference type="ARBA" id="ARBA00022630"/>
    </source>
</evidence>
<organism evidence="8 9">
    <name type="scientific">Chitinophaga tropicalis</name>
    <dbReference type="NCBI Taxonomy" id="2683588"/>
    <lineage>
        <taxon>Bacteria</taxon>
        <taxon>Pseudomonadati</taxon>
        <taxon>Bacteroidota</taxon>
        <taxon>Chitinophagia</taxon>
        <taxon>Chitinophagales</taxon>
        <taxon>Chitinophagaceae</taxon>
        <taxon>Chitinophaga</taxon>
    </lineage>
</organism>
<dbReference type="SUPFAM" id="SSF51905">
    <property type="entry name" value="FAD/NAD(P)-binding domain"/>
    <property type="match status" value="1"/>
</dbReference>
<evidence type="ECO:0000256" key="5">
    <source>
        <dbReference type="ARBA" id="ARBA00023133"/>
    </source>
</evidence>
<dbReference type="EC" id="1.3.3.15" evidence="6"/>
<dbReference type="Gene3D" id="3.50.50.60">
    <property type="entry name" value="FAD/NAD(P)-binding domain"/>
    <property type="match status" value="1"/>
</dbReference>
<keyword evidence="5 6" id="KW-0350">Heme biosynthesis</keyword>
<gene>
    <name evidence="8" type="primary">hemG</name>
    <name evidence="8" type="ORF">GO493_25270</name>
</gene>
<protein>
    <recommendedName>
        <fullName evidence="6">Coproporphyrinogen III oxidase</fullName>
        <ecNumber evidence="6">1.3.3.15</ecNumber>
    </recommendedName>
</protein>
<comment type="pathway">
    <text evidence="6">Porphyrin-containing compound metabolism; protoheme biosynthesis.</text>
</comment>
<keyword evidence="9" id="KW-1185">Reference proteome</keyword>
<keyword evidence="4 6" id="KW-0560">Oxidoreductase</keyword>
<dbReference type="GO" id="GO:0004729">
    <property type="term" value="F:oxygen-dependent protoporphyrinogen oxidase activity"/>
    <property type="evidence" value="ECO:0007669"/>
    <property type="project" value="UniProtKB-UniRule"/>
</dbReference>
<comment type="caution">
    <text evidence="8">The sequence shown here is derived from an EMBL/GenBank/DDBJ whole genome shotgun (WGS) entry which is preliminary data.</text>
</comment>
<dbReference type="EMBL" id="WRXN01000014">
    <property type="protein sequence ID" value="MVT11598.1"/>
    <property type="molecule type" value="Genomic_DNA"/>
</dbReference>
<dbReference type="Gene3D" id="3.90.660.20">
    <property type="entry name" value="Protoporphyrinogen oxidase, mitochondrial, domain 2"/>
    <property type="match status" value="1"/>
</dbReference>
<evidence type="ECO:0000256" key="4">
    <source>
        <dbReference type="ARBA" id="ARBA00023002"/>
    </source>
</evidence>
<comment type="catalytic activity">
    <reaction evidence="6">
        <text>coproporphyrinogen III + 3 O2 = coproporphyrin III + 3 H2O2</text>
        <dbReference type="Rhea" id="RHEA:43436"/>
        <dbReference type="ChEBI" id="CHEBI:15379"/>
        <dbReference type="ChEBI" id="CHEBI:16240"/>
        <dbReference type="ChEBI" id="CHEBI:57309"/>
        <dbReference type="ChEBI" id="CHEBI:131725"/>
        <dbReference type="EC" id="1.3.3.15"/>
    </reaction>
</comment>